<keyword evidence="6 8" id="KW-1133">Transmembrane helix</keyword>
<feature type="transmembrane region" description="Helical" evidence="8">
    <location>
        <begin position="164"/>
        <end position="182"/>
    </location>
</feature>
<evidence type="ECO:0000256" key="6">
    <source>
        <dbReference type="ARBA" id="ARBA00022989"/>
    </source>
</evidence>
<evidence type="ECO:0000256" key="4">
    <source>
        <dbReference type="ARBA" id="ARBA00022679"/>
    </source>
</evidence>
<dbReference type="RefSeq" id="WP_093580160.1">
    <property type="nucleotide sequence ID" value="NZ_FPBA01000010.1"/>
</dbReference>
<feature type="transmembrane region" description="Helical" evidence="8">
    <location>
        <begin position="113"/>
        <end position="133"/>
    </location>
</feature>
<evidence type="ECO:0000256" key="5">
    <source>
        <dbReference type="ARBA" id="ARBA00022692"/>
    </source>
</evidence>
<evidence type="ECO:0000313" key="11">
    <source>
        <dbReference type="Proteomes" id="UP000199546"/>
    </source>
</evidence>
<sequence>MSTVLEHIDVVEPDEARPAGPAHAAPRRGSERLRVGLALIVIGVAHSLNLAGWPRYFDDEGTYYSQAWSVLNMGSLAPYTYWYDHPPAGWLQMALFSWLPEALLADDVNSDLLAGRILMVAYTLVTALLLYVLAKRLGMARGWALAAMLLWALNPLVVYEGRQVFLDNIALPWLVGAFVLVLDRRRHLGHHMAGGLCFGVAVLSKETVLVFLPALLVALWQSAYRPTRPFAIMGFSAVVAISGSTYLLYALIRDELFPGPDHVSIWDALAFQLGGREGSGWLLDPDGPSDGAYDALSGWLHFDDGVLVVGGVAAALVTLAVRRLRPVGIAVLVVTLVALRPSGYLPQMYVVAVLPFCALALAGLLDVAWRWLMRARTAPVRVISAASMLAALAAATVPLADWRYDYATAWTADTNDVRSATAAYVEDDLPRDATIVVDNTLWNDLVDAGWATEDVVWFYKVDSDGAVMEQLGGDYLGIDYLVWSDNVARNAGPIVVEAYDHSELLRTAGEGDARIEVRRVLPLAEQARIQAVEDEAERQRLEAFLTAPSAEFTDLTNGQIEGIKVDQATLSVPELAAKYVTSQETILTILDE</sequence>
<feature type="transmembrane region" description="Helical" evidence="8">
    <location>
        <begin position="348"/>
        <end position="368"/>
    </location>
</feature>
<name>A0A1I7ANY3_9ACTN</name>
<dbReference type="STRING" id="1296565.SAMN05660657_02905"/>
<dbReference type="Pfam" id="PF13231">
    <property type="entry name" value="PMT_2"/>
    <property type="match status" value="1"/>
</dbReference>
<reference evidence="11" key="1">
    <citation type="submission" date="2016-10" db="EMBL/GenBank/DDBJ databases">
        <authorList>
            <person name="Varghese N."/>
            <person name="Submissions S."/>
        </authorList>
    </citation>
    <scope>NUCLEOTIDE SEQUENCE [LARGE SCALE GENOMIC DNA]</scope>
    <source>
        <strain evidence="11">DSM 46136</strain>
    </source>
</reference>
<keyword evidence="2" id="KW-1003">Cell membrane</keyword>
<evidence type="ECO:0000256" key="2">
    <source>
        <dbReference type="ARBA" id="ARBA00022475"/>
    </source>
</evidence>
<dbReference type="PANTHER" id="PTHR33908:SF11">
    <property type="entry name" value="MEMBRANE PROTEIN"/>
    <property type="match status" value="1"/>
</dbReference>
<evidence type="ECO:0000313" key="10">
    <source>
        <dbReference type="EMBL" id="SFT76566.1"/>
    </source>
</evidence>
<dbReference type="OrthoDB" id="3207667at2"/>
<keyword evidence="5 8" id="KW-0812">Transmembrane</keyword>
<dbReference type="EMBL" id="FPBA01000010">
    <property type="protein sequence ID" value="SFT76566.1"/>
    <property type="molecule type" value="Genomic_DNA"/>
</dbReference>
<accession>A0A1I7ANY3</accession>
<feature type="transmembrane region" description="Helical" evidence="8">
    <location>
        <begin position="324"/>
        <end position="342"/>
    </location>
</feature>
<proteinExistence type="predicted"/>
<evidence type="ECO:0000256" key="8">
    <source>
        <dbReference type="SAM" id="Phobius"/>
    </source>
</evidence>
<dbReference type="GO" id="GO:0009103">
    <property type="term" value="P:lipopolysaccharide biosynthetic process"/>
    <property type="evidence" value="ECO:0007669"/>
    <property type="project" value="UniProtKB-ARBA"/>
</dbReference>
<dbReference type="GO" id="GO:0016763">
    <property type="term" value="F:pentosyltransferase activity"/>
    <property type="evidence" value="ECO:0007669"/>
    <property type="project" value="TreeGrafter"/>
</dbReference>
<evidence type="ECO:0000256" key="1">
    <source>
        <dbReference type="ARBA" id="ARBA00004651"/>
    </source>
</evidence>
<gene>
    <name evidence="10" type="ORF">SAMN05660657_02905</name>
</gene>
<dbReference type="GO" id="GO:0005886">
    <property type="term" value="C:plasma membrane"/>
    <property type="evidence" value="ECO:0007669"/>
    <property type="project" value="UniProtKB-SubCell"/>
</dbReference>
<feature type="transmembrane region" description="Helical" evidence="8">
    <location>
        <begin position="232"/>
        <end position="252"/>
    </location>
</feature>
<feature type="transmembrane region" description="Helical" evidence="8">
    <location>
        <begin position="35"/>
        <end position="53"/>
    </location>
</feature>
<keyword evidence="7 8" id="KW-0472">Membrane</keyword>
<keyword evidence="4 10" id="KW-0808">Transferase</keyword>
<dbReference type="AlphaFoldDB" id="A0A1I7ANY3"/>
<dbReference type="InterPro" id="IPR050297">
    <property type="entry name" value="LipidA_mod_glycosyltrf_83"/>
</dbReference>
<keyword evidence="3" id="KW-0328">Glycosyltransferase</keyword>
<feature type="transmembrane region" description="Helical" evidence="8">
    <location>
        <begin position="140"/>
        <end position="158"/>
    </location>
</feature>
<dbReference type="PANTHER" id="PTHR33908">
    <property type="entry name" value="MANNOSYLTRANSFERASE YKCB-RELATED"/>
    <property type="match status" value="1"/>
</dbReference>
<comment type="subcellular location">
    <subcellularLocation>
        <location evidence="1">Cell membrane</location>
        <topology evidence="1">Multi-pass membrane protein</topology>
    </subcellularLocation>
</comment>
<evidence type="ECO:0000256" key="7">
    <source>
        <dbReference type="ARBA" id="ARBA00023136"/>
    </source>
</evidence>
<dbReference type="Proteomes" id="UP000199546">
    <property type="component" value="Unassembled WGS sequence"/>
</dbReference>
<feature type="domain" description="Glycosyltransferase RgtA/B/C/D-like" evidence="9">
    <location>
        <begin position="109"/>
        <end position="228"/>
    </location>
</feature>
<feature type="transmembrane region" description="Helical" evidence="8">
    <location>
        <begin position="380"/>
        <end position="400"/>
    </location>
</feature>
<keyword evidence="11" id="KW-1185">Reference proteome</keyword>
<dbReference type="InterPro" id="IPR038731">
    <property type="entry name" value="RgtA/B/C-like"/>
</dbReference>
<evidence type="ECO:0000256" key="3">
    <source>
        <dbReference type="ARBA" id="ARBA00022676"/>
    </source>
</evidence>
<protein>
    <submittedName>
        <fullName evidence="10">4-amino-4-deoxy-L-arabinose transferase</fullName>
    </submittedName>
</protein>
<evidence type="ECO:0000259" key="9">
    <source>
        <dbReference type="Pfam" id="PF13231"/>
    </source>
</evidence>
<organism evidence="10 11">
    <name type="scientific">Geodermatophilus amargosae</name>
    <dbReference type="NCBI Taxonomy" id="1296565"/>
    <lineage>
        <taxon>Bacteria</taxon>
        <taxon>Bacillati</taxon>
        <taxon>Actinomycetota</taxon>
        <taxon>Actinomycetes</taxon>
        <taxon>Geodermatophilales</taxon>
        <taxon>Geodermatophilaceae</taxon>
        <taxon>Geodermatophilus</taxon>
    </lineage>
</organism>